<dbReference type="SUPFAM" id="SSF57850">
    <property type="entry name" value="RING/U-box"/>
    <property type="match status" value="1"/>
</dbReference>
<gene>
    <name evidence="6" type="ORF">J8273_0219</name>
</gene>
<dbReference type="AlphaFoldDB" id="A0A8J6BD62"/>
<dbReference type="OrthoDB" id="8062037at2759"/>
<dbReference type="InterPro" id="IPR001841">
    <property type="entry name" value="Znf_RING"/>
</dbReference>
<evidence type="ECO:0000256" key="1">
    <source>
        <dbReference type="ARBA" id="ARBA00022723"/>
    </source>
</evidence>
<dbReference type="PROSITE" id="PS50089">
    <property type="entry name" value="ZF_RING_2"/>
    <property type="match status" value="1"/>
</dbReference>
<dbReference type="InterPro" id="IPR013083">
    <property type="entry name" value="Znf_RING/FYVE/PHD"/>
</dbReference>
<evidence type="ECO:0000313" key="7">
    <source>
        <dbReference type="Proteomes" id="UP000717585"/>
    </source>
</evidence>
<keyword evidence="7" id="KW-1185">Reference proteome</keyword>
<dbReference type="CDD" id="cd16448">
    <property type="entry name" value="RING-H2"/>
    <property type="match status" value="1"/>
</dbReference>
<feature type="domain" description="RING-type" evidence="5">
    <location>
        <begin position="74"/>
        <end position="116"/>
    </location>
</feature>
<name>A0A8J6BD62_9EUKA</name>
<keyword evidence="2 4" id="KW-0863">Zinc-finger</keyword>
<dbReference type="PANTHER" id="PTHR45969">
    <property type="entry name" value="RING ZINC FINGER PROTEIN-RELATED"/>
    <property type="match status" value="1"/>
</dbReference>
<organism evidence="6 7">
    <name type="scientific">Carpediemonas membranifera</name>
    <dbReference type="NCBI Taxonomy" id="201153"/>
    <lineage>
        <taxon>Eukaryota</taxon>
        <taxon>Metamonada</taxon>
        <taxon>Carpediemonas-like organisms</taxon>
        <taxon>Carpediemonas</taxon>
    </lineage>
</organism>
<reference evidence="6" key="1">
    <citation type="submission" date="2021-05" db="EMBL/GenBank/DDBJ databases">
        <title>A free-living protist that lacks canonical eukaryotic 1 DNA replication and segregation systems.</title>
        <authorList>
            <person name="Salas-Leiva D.E."/>
            <person name="Tromer E.C."/>
            <person name="Curtis B.A."/>
            <person name="Jerlstrom-Hultqvist J."/>
            <person name="Kolisko M."/>
            <person name="Yi Z."/>
            <person name="Salas-Leiva J.S."/>
            <person name="Gallot-Lavallee L."/>
            <person name="Kops G.J.P.L."/>
            <person name="Archibald J.M."/>
            <person name="Simpson A.G.B."/>
            <person name="Roger A.J."/>
        </authorList>
    </citation>
    <scope>NUCLEOTIDE SEQUENCE</scope>
    <source>
        <strain evidence="6">BICM</strain>
    </source>
</reference>
<dbReference type="Proteomes" id="UP000717585">
    <property type="component" value="Unassembled WGS sequence"/>
</dbReference>
<sequence>MANLFLRARQLITDYIPQITIPMSNPPTNMNPVDDDVTDSLLSPENMTKDKITEQLHRCDGGESPLSPSSAPFCTVCQCCISTAEGIETLPCGHTFHPQCLSHWMHMGYNRCPNCNGQVSPKTVGRTWAIRNSAMSTTPSPSSRSRGLRQTGWSNVALNIIPPKGAALTITRVRYYFHPAFSSAVVSLDTQPFAVVLRLCSNSVAVIARIEYVEADGGAHEFNIMHSIEKTNCTRLYFEGRDGMKLEYNGHTEPIKHPETFFQDLLERYNRPQNYYSNEGNERPKSASHLGIAASIRSLMSRNN</sequence>
<dbReference type="Pfam" id="PF13639">
    <property type="entry name" value="zf-RING_2"/>
    <property type="match status" value="1"/>
</dbReference>
<evidence type="ECO:0000256" key="3">
    <source>
        <dbReference type="ARBA" id="ARBA00022833"/>
    </source>
</evidence>
<accession>A0A8J6BD62</accession>
<keyword evidence="1" id="KW-0479">Metal-binding</keyword>
<dbReference type="Gene3D" id="3.30.40.10">
    <property type="entry name" value="Zinc/RING finger domain, C3HC4 (zinc finger)"/>
    <property type="match status" value="1"/>
</dbReference>
<dbReference type="EMBL" id="JAHDYR010000012">
    <property type="protein sequence ID" value="KAG9395007.1"/>
    <property type="molecule type" value="Genomic_DNA"/>
</dbReference>
<evidence type="ECO:0000256" key="2">
    <source>
        <dbReference type="ARBA" id="ARBA00022771"/>
    </source>
</evidence>
<evidence type="ECO:0000256" key="4">
    <source>
        <dbReference type="PROSITE-ProRule" id="PRU00175"/>
    </source>
</evidence>
<keyword evidence="3" id="KW-0862">Zinc</keyword>
<protein>
    <submittedName>
        <fullName evidence="6">Ring finger domain</fullName>
    </submittedName>
</protein>
<proteinExistence type="predicted"/>
<evidence type="ECO:0000259" key="5">
    <source>
        <dbReference type="PROSITE" id="PS50089"/>
    </source>
</evidence>
<comment type="caution">
    <text evidence="6">The sequence shown here is derived from an EMBL/GenBank/DDBJ whole genome shotgun (WGS) entry which is preliminary data.</text>
</comment>
<dbReference type="GO" id="GO:0008270">
    <property type="term" value="F:zinc ion binding"/>
    <property type="evidence" value="ECO:0007669"/>
    <property type="project" value="UniProtKB-KW"/>
</dbReference>
<evidence type="ECO:0000313" key="6">
    <source>
        <dbReference type="EMBL" id="KAG9395007.1"/>
    </source>
</evidence>